<dbReference type="OrthoDB" id="9810135at2"/>
<dbReference type="EMBL" id="FXTP01000017">
    <property type="protein sequence ID" value="SMO94048.1"/>
    <property type="molecule type" value="Genomic_DNA"/>
</dbReference>
<dbReference type="AlphaFoldDB" id="A0A521FCW9"/>
<name>A0A521FCW9_9BACT</name>
<dbReference type="PANTHER" id="PTHR40084:SF1">
    <property type="entry name" value="PHOSPHOTRANSFERASE"/>
    <property type="match status" value="1"/>
</dbReference>
<evidence type="ECO:0008006" key="3">
    <source>
        <dbReference type="Google" id="ProtNLM"/>
    </source>
</evidence>
<gene>
    <name evidence="1" type="ORF">SAMN06265219_11736</name>
</gene>
<dbReference type="PANTHER" id="PTHR40084">
    <property type="entry name" value="PHOSPHOHYDROLASE, PHP FAMILY"/>
    <property type="match status" value="1"/>
</dbReference>
<reference evidence="1 2" key="1">
    <citation type="submission" date="2017-05" db="EMBL/GenBank/DDBJ databases">
        <authorList>
            <person name="Varghese N."/>
            <person name="Submissions S."/>
        </authorList>
    </citation>
    <scope>NUCLEOTIDE SEQUENCE [LARGE SCALE GENOMIC DNA]</scope>
    <source>
        <strain evidence="1 2">DSM 21985</strain>
    </source>
</reference>
<dbReference type="InterPro" id="IPR016195">
    <property type="entry name" value="Pol/histidinol_Pase-like"/>
</dbReference>
<dbReference type="Proteomes" id="UP000317557">
    <property type="component" value="Unassembled WGS sequence"/>
</dbReference>
<evidence type="ECO:0000313" key="2">
    <source>
        <dbReference type="Proteomes" id="UP000317557"/>
    </source>
</evidence>
<proteinExistence type="predicted"/>
<keyword evidence="2" id="KW-1185">Reference proteome</keyword>
<organism evidence="1 2">
    <name type="scientific">Gracilimonas mengyeensis</name>
    <dbReference type="NCBI Taxonomy" id="1302730"/>
    <lineage>
        <taxon>Bacteria</taxon>
        <taxon>Pseudomonadati</taxon>
        <taxon>Balneolota</taxon>
        <taxon>Balneolia</taxon>
        <taxon>Balneolales</taxon>
        <taxon>Balneolaceae</taxon>
        <taxon>Gracilimonas</taxon>
    </lineage>
</organism>
<dbReference type="SUPFAM" id="SSF89550">
    <property type="entry name" value="PHP domain-like"/>
    <property type="match status" value="1"/>
</dbReference>
<sequence length="204" mass="22860">MRYIADLHVHSHYSRATSKDLNLESLYQWAKIKGINVVGTGDFTHPAWFAELKEKLQPDGNGFFVLKEPPADPAIPGIKTRDIDVRFCLTTEISSIYKHGDRVRKNHNLVYAPDLDTVARINHKLASIGNLEADGRPILGLPSRDLLEIVLETSERAHLIPAHVWTPWFSTLGSKAGTTALMPVSGIYRSIFSRWKPGFPPILL</sequence>
<evidence type="ECO:0000313" key="1">
    <source>
        <dbReference type="EMBL" id="SMO94048.1"/>
    </source>
</evidence>
<protein>
    <recommendedName>
        <fullName evidence="3">DNA helicase UvrD</fullName>
    </recommendedName>
</protein>
<dbReference type="Gene3D" id="3.20.20.140">
    <property type="entry name" value="Metal-dependent hydrolases"/>
    <property type="match status" value="1"/>
</dbReference>
<accession>A0A521FCW9</accession>
<dbReference type="RefSeq" id="WP_142455881.1">
    <property type="nucleotide sequence ID" value="NZ_FXTP01000017.1"/>
</dbReference>